<accession>A0A6J4IDL8</accession>
<dbReference type="EMBL" id="CADCTQ010000166">
    <property type="protein sequence ID" value="CAA9248051.1"/>
    <property type="molecule type" value="Genomic_DNA"/>
</dbReference>
<dbReference type="PANTHER" id="PTHR43581">
    <property type="entry name" value="ATP/GTP PHOSPHATASE"/>
    <property type="match status" value="1"/>
</dbReference>
<evidence type="ECO:0000259" key="1">
    <source>
        <dbReference type="Pfam" id="PF13175"/>
    </source>
</evidence>
<dbReference type="InterPro" id="IPR027417">
    <property type="entry name" value="P-loop_NTPase"/>
</dbReference>
<dbReference type="Gene3D" id="3.40.50.300">
    <property type="entry name" value="P-loop containing nucleotide triphosphate hydrolases"/>
    <property type="match status" value="2"/>
</dbReference>
<feature type="domain" description="Endonuclease GajA/Old nuclease/RecF-like AAA" evidence="1">
    <location>
        <begin position="3"/>
        <end position="92"/>
    </location>
</feature>
<dbReference type="InterPro" id="IPR051396">
    <property type="entry name" value="Bact_Antivir_Def_Nuclease"/>
</dbReference>
<protein>
    <recommendedName>
        <fullName evidence="1">Endonuclease GajA/Old nuclease/RecF-like AAA domain-containing protein</fullName>
    </recommendedName>
</protein>
<dbReference type="SUPFAM" id="SSF52540">
    <property type="entry name" value="P-loop containing nucleoside triphosphate hydrolases"/>
    <property type="match status" value="1"/>
</dbReference>
<dbReference type="PANTHER" id="PTHR43581:SF2">
    <property type="entry name" value="EXCINUCLEASE ATPASE SUBUNIT"/>
    <property type="match status" value="1"/>
</dbReference>
<reference evidence="2" key="1">
    <citation type="submission" date="2020-02" db="EMBL/GenBank/DDBJ databases">
        <authorList>
            <person name="Meier V. D."/>
        </authorList>
    </citation>
    <scope>NUCLEOTIDE SEQUENCE</scope>
    <source>
        <strain evidence="2">AVDCRST_MAG56</strain>
    </source>
</reference>
<feature type="domain" description="Endonuclease GajA/Old nuclease/RecF-like AAA" evidence="1">
    <location>
        <begin position="331"/>
        <end position="487"/>
    </location>
</feature>
<gene>
    <name evidence="2" type="ORF">AVDCRST_MAG56-1808</name>
</gene>
<name>A0A6J4IDL8_9SPHI</name>
<organism evidence="2">
    <name type="scientific">uncultured Cytophagales bacterium</name>
    <dbReference type="NCBI Taxonomy" id="158755"/>
    <lineage>
        <taxon>Bacteria</taxon>
        <taxon>Pseudomonadati</taxon>
        <taxon>Bacteroidota</taxon>
        <taxon>Sphingobacteriia</taxon>
        <taxon>Sphingobacteriales</taxon>
        <taxon>environmental samples</taxon>
    </lineage>
</organism>
<evidence type="ECO:0000313" key="2">
    <source>
        <dbReference type="EMBL" id="CAA9248051.1"/>
    </source>
</evidence>
<sequence>MFYLKKIALDNFRIFNSDTHIHFSQITVLTGANNSGKSSLFKSLLLLKENLKGGLFSDLNFAVGNHNLGDFNSTKSRVNADNNTVKFTLDMIAGGEDTIRLQLHYSPFPNFPEKAFIRYLGVDWLENGEAFDLIRIERVLDDQQFPLESFNISVNLRHFIAHKFTEYAYLIDEKALQKKLAAANEHLPGLAEHIDLGLYQYAIEGVSGKLGDYSDVDSLLSTPLSDFAMWDLLGENPFWQSQEGRLFLLEYNDFNLDDPDEDEMGYRRQAVEYIFDEALGISGLMYKMQEWIEPVLEYHVVSQIADIQHLGAFRGNSKRIFSLVDENSLDSILFDFIQRYDKLKPNEKTFLDTWISRFGIGEELLVQRLSGIGTIVKVRREGELYDLTDLGFAFAQLLPIILKVILVIHGAVNELSEIRWDEEEESEAEALKRWDEKIIYNPTLLLIEEPESHLHPKLQADLADFFAAASSRYNMQFAIETHSEYFIHKLRYLILKKVLPADAVNIYYIDGLNPKASQKIRDIRIREDGSLTNDFGSGFLDESGKWMELLKVTYN</sequence>
<dbReference type="Pfam" id="PF13175">
    <property type="entry name" value="AAA_15"/>
    <property type="match status" value="2"/>
</dbReference>
<dbReference type="AlphaFoldDB" id="A0A6J4IDL8"/>
<proteinExistence type="predicted"/>
<dbReference type="InterPro" id="IPR041685">
    <property type="entry name" value="AAA_GajA/Old/RecF-like"/>
</dbReference>